<organism evidence="1 2">
    <name type="scientific">Saprospira grandis (strain Lewin)</name>
    <dbReference type="NCBI Taxonomy" id="984262"/>
    <lineage>
        <taxon>Bacteria</taxon>
        <taxon>Pseudomonadati</taxon>
        <taxon>Bacteroidota</taxon>
        <taxon>Saprospiria</taxon>
        <taxon>Saprospirales</taxon>
        <taxon>Saprospiraceae</taxon>
        <taxon>Saprospira</taxon>
    </lineage>
</organism>
<proteinExistence type="predicted"/>
<dbReference type="EMBL" id="CP002831">
    <property type="protein sequence ID" value="AFC25218.1"/>
    <property type="molecule type" value="Genomic_DNA"/>
</dbReference>
<evidence type="ECO:0000313" key="1">
    <source>
        <dbReference type="EMBL" id="AFC25218.1"/>
    </source>
</evidence>
<dbReference type="KEGG" id="sgn:SGRA_2490"/>
<gene>
    <name evidence="1" type="ordered locus">SGRA_2490</name>
</gene>
<sequence>MLGHHFVRRSGLKAPASLEIGESIQFSGLAAFKLQAMGALKAC</sequence>
<accession>H6L5K2</accession>
<name>H6L5K2_SAPGL</name>
<protein>
    <submittedName>
        <fullName evidence="1">Uncharacterized protein</fullName>
    </submittedName>
</protein>
<dbReference type="Proteomes" id="UP000007519">
    <property type="component" value="Chromosome"/>
</dbReference>
<keyword evidence="2" id="KW-1185">Reference proteome</keyword>
<evidence type="ECO:0000313" key="2">
    <source>
        <dbReference type="Proteomes" id="UP000007519"/>
    </source>
</evidence>
<dbReference type="AlphaFoldDB" id="H6L5K2"/>
<reference evidence="1 2" key="1">
    <citation type="journal article" date="2012" name="Stand. Genomic Sci.">
        <title>Complete genome sequencing and analysis of Saprospira grandis str. Lewin, a predatory marine bacterium.</title>
        <authorList>
            <person name="Saw J.H."/>
            <person name="Yuryev A."/>
            <person name="Kanbe M."/>
            <person name="Hou S."/>
            <person name="Young A.G."/>
            <person name="Aizawa S."/>
            <person name="Alam M."/>
        </authorList>
    </citation>
    <scope>NUCLEOTIDE SEQUENCE [LARGE SCALE GENOMIC DNA]</scope>
    <source>
        <strain evidence="1 2">Lewin</strain>
    </source>
</reference>
<dbReference type="HOGENOM" id="CLU_3239427_0_0_10"/>